<sequence>MEKAALEAQEVNNFIDPNQVKIDVNQDTNFYDVIVAPPTLDKVVLKVDMFGNVEQWDEEGFIKLCSESQDPTLRAMLAVYNLGIIAGSKE</sequence>
<dbReference type="GeneID" id="54996369"/>
<proteinExistence type="predicted"/>
<evidence type="ECO:0000313" key="3">
    <source>
        <dbReference type="Proteomes" id="UP000252310"/>
    </source>
</evidence>
<keyword evidence="3" id="KW-1185">Reference proteome</keyword>
<dbReference type="KEGG" id="vg:54996369"/>
<organism evidence="2 3">
    <name type="scientific">Salmonella phage S132</name>
    <dbReference type="NCBI Taxonomy" id="2231355"/>
    <lineage>
        <taxon>Viruses</taxon>
        <taxon>Duplodnaviria</taxon>
        <taxon>Heunggongvirae</taxon>
        <taxon>Uroviricota</taxon>
        <taxon>Caudoviricetes</taxon>
        <taxon>Demerecviridae</taxon>
        <taxon>Markadamsvirinae</taxon>
        <taxon>Epseptimavirus</taxon>
        <taxon>Epseptimavirus S132</taxon>
    </lineage>
</organism>
<feature type="domain" description="DUF7369" evidence="1">
    <location>
        <begin position="31"/>
        <end position="89"/>
    </location>
</feature>
<evidence type="ECO:0000313" key="2">
    <source>
        <dbReference type="EMBL" id="AXC41794.1"/>
    </source>
</evidence>
<dbReference type="RefSeq" id="YP_009805603.1">
    <property type="nucleotide sequence ID" value="NC_048010.1"/>
</dbReference>
<dbReference type="Pfam" id="PF24084">
    <property type="entry name" value="DUF7369"/>
    <property type="match status" value="1"/>
</dbReference>
<dbReference type="Proteomes" id="UP000252310">
    <property type="component" value="Segment"/>
</dbReference>
<dbReference type="InterPro" id="IPR055793">
    <property type="entry name" value="DUF7369"/>
</dbReference>
<reference evidence="3" key="1">
    <citation type="submission" date="2018-05" db="EMBL/GenBank/DDBJ databases">
        <title>Host range determinants of Salmonella infecting bacteriophages.</title>
        <authorList>
            <person name="Gencay Y.E."/>
        </authorList>
    </citation>
    <scope>NUCLEOTIDE SEQUENCE [LARGE SCALE GENOMIC DNA]</scope>
</reference>
<protein>
    <recommendedName>
        <fullName evidence="1">DUF7369 domain-containing protein</fullName>
    </recommendedName>
</protein>
<name>A0A2Z5HNT6_9CAUD</name>
<dbReference type="EMBL" id="MH370379">
    <property type="protein sequence ID" value="AXC41794.1"/>
    <property type="molecule type" value="Genomic_DNA"/>
</dbReference>
<evidence type="ECO:0000259" key="1">
    <source>
        <dbReference type="Pfam" id="PF24084"/>
    </source>
</evidence>
<accession>A0A2Z5HNT6</accession>